<evidence type="ECO:0000313" key="1">
    <source>
        <dbReference type="EMBL" id="SDZ04699.1"/>
    </source>
</evidence>
<dbReference type="EMBL" id="FNPZ01000002">
    <property type="protein sequence ID" value="SDZ04699.1"/>
    <property type="molecule type" value="Genomic_DNA"/>
</dbReference>
<evidence type="ECO:0000313" key="2">
    <source>
        <dbReference type="Proteomes" id="UP000198891"/>
    </source>
</evidence>
<gene>
    <name evidence="1" type="ORF">SAMN05216554_2109</name>
</gene>
<organism evidence="1 2">
    <name type="scientific">Herbiconiux ginsengi</name>
    <dbReference type="NCBI Taxonomy" id="381665"/>
    <lineage>
        <taxon>Bacteria</taxon>
        <taxon>Bacillati</taxon>
        <taxon>Actinomycetota</taxon>
        <taxon>Actinomycetes</taxon>
        <taxon>Micrococcales</taxon>
        <taxon>Microbacteriaceae</taxon>
        <taxon>Herbiconiux</taxon>
    </lineage>
</organism>
<dbReference type="PANTHER" id="PTHR33361:SF2">
    <property type="entry name" value="DUF885 DOMAIN-CONTAINING PROTEIN"/>
    <property type="match status" value="1"/>
</dbReference>
<protein>
    <submittedName>
        <fullName evidence="1">Uncharacterized conserved protein, DUF885 familyt</fullName>
    </submittedName>
</protein>
<name>A0A1H3PWB1_9MICO</name>
<dbReference type="Pfam" id="PF05960">
    <property type="entry name" value="DUF885"/>
    <property type="match status" value="1"/>
</dbReference>
<dbReference type="OrthoDB" id="9760040at2"/>
<reference evidence="1 2" key="1">
    <citation type="submission" date="2016-10" db="EMBL/GenBank/DDBJ databases">
        <authorList>
            <person name="de Groot N.N."/>
        </authorList>
    </citation>
    <scope>NUCLEOTIDE SEQUENCE [LARGE SCALE GENOMIC DNA]</scope>
    <source>
        <strain evidence="1 2">CGMCC 4.3491</strain>
    </source>
</reference>
<keyword evidence="2" id="KW-1185">Reference proteome</keyword>
<dbReference type="Proteomes" id="UP000198891">
    <property type="component" value="Unassembled WGS sequence"/>
</dbReference>
<proteinExistence type="predicted"/>
<sequence>MTSTTVPTPADTRPPTAIDAIAERWVDTVVELEPVLGTYIGRSEVNDRYGDLSPAGNDRYIAAVKSVLTELAAATPVDEVDEVTKTDLRNELELAVASSEAGLHLRDLNVIDSPSQHIREVYDLMPTATVDDWSVVAKRLSAVEEAVDGYIVTLREGMRRGTVPARRQVVEVLAQVRKNSGPDSFFAEFVEGARVDAETEVESETGTGGAPSELPASLRADLERAAETASEAYSKLAQFLENELAPVAGSQDAVGREHYALQSRRFLGATIDLDETYEWGIEELGRMVREQEAIAEEIKPGASVAEAIAFLDGDPSRKLHGTDALQAWMQATSDRAVAELGKTHFDIPQEIRALECMIAPTHEGGIYYTGPTDDFSRPGRMWWSVPDGVTEFDTWRELTTVYHEGVPGHHLQIGQAVYNRAKLNTWRRQLAGTSGHAEGWALYAERLMEELGYLDDPADRLGMLDGQRMRAARVVLDIGVHLQKPRLTGSGVWDAEYALEFMRQNVNMDDAFIRFEVNRYLGWPGQAPSYKVGQRIWEELRDTLRAREKEAFSSKEFHRKALDLGGVGLDTLRSALLK</sequence>
<accession>A0A1H3PWB1</accession>
<dbReference type="InterPro" id="IPR010281">
    <property type="entry name" value="DUF885"/>
</dbReference>
<dbReference type="PANTHER" id="PTHR33361">
    <property type="entry name" value="GLR0591 PROTEIN"/>
    <property type="match status" value="1"/>
</dbReference>
<dbReference type="STRING" id="381665.SAMN05216554_2109"/>
<dbReference type="AlphaFoldDB" id="A0A1H3PWB1"/>
<dbReference type="RefSeq" id="WP_092552921.1">
    <property type="nucleotide sequence ID" value="NZ_FNPZ01000002.1"/>
</dbReference>